<evidence type="ECO:0000313" key="2">
    <source>
        <dbReference type="Proteomes" id="UP000540128"/>
    </source>
</evidence>
<dbReference type="InterPro" id="IPR011042">
    <property type="entry name" value="6-blade_b-propeller_TolB-like"/>
</dbReference>
<dbReference type="PANTHER" id="PTHR31460">
    <property type="match status" value="1"/>
</dbReference>
<reference evidence="1 2" key="1">
    <citation type="submission" date="2020-03" db="EMBL/GenBank/DDBJ databases">
        <title>Complete genome sequence of sixteen Streptomyces strains facilitates identification of candidate genes involved in plant growth-promotion in grain legumes and cereals.</title>
        <authorList>
            <person name="Gopalakrishnan S."/>
            <person name="Thakur V."/>
            <person name="Saxena R."/>
            <person name="Vadlamudi S."/>
            <person name="Purohit S."/>
            <person name="Kumar V."/>
            <person name="Rathore A."/>
            <person name="Chitikineni A."/>
            <person name="Varshney R.K."/>
        </authorList>
    </citation>
    <scope>NUCLEOTIDE SEQUENCE [LARGE SCALE GENOMIC DNA]</scope>
    <source>
        <strain evidence="1 2">KAI-180</strain>
    </source>
</reference>
<dbReference type="RefSeq" id="WP_051727178.1">
    <property type="nucleotide sequence ID" value="NZ_JAANNT010000016.1"/>
</dbReference>
<name>A0A7Y6F303_9ACTN</name>
<keyword evidence="2" id="KW-1185">Reference proteome</keyword>
<dbReference type="Proteomes" id="UP000540128">
    <property type="component" value="Unassembled WGS sequence"/>
</dbReference>
<comment type="caution">
    <text evidence="1">The sequence shown here is derived from an EMBL/GenBank/DDBJ whole genome shotgun (WGS) entry which is preliminary data.</text>
</comment>
<evidence type="ECO:0000313" key="1">
    <source>
        <dbReference type="EMBL" id="NUV30314.1"/>
    </source>
</evidence>
<dbReference type="SUPFAM" id="SSF63829">
    <property type="entry name" value="Calcium-dependent phosphotriesterase"/>
    <property type="match status" value="1"/>
</dbReference>
<accession>A0A7Y6F303</accession>
<dbReference type="InterPro" id="IPR053224">
    <property type="entry name" value="Sensory_adhesion_molecule"/>
</dbReference>
<gene>
    <name evidence="1" type="ORF">G6W59_18680</name>
</gene>
<dbReference type="PANTHER" id="PTHR31460:SF3">
    <property type="entry name" value="MESOCENTIN"/>
    <property type="match status" value="1"/>
</dbReference>
<proteinExistence type="predicted"/>
<dbReference type="AlphaFoldDB" id="A0A7Y6F303"/>
<protein>
    <recommendedName>
        <fullName evidence="3">Superoxide dismutase</fullName>
    </recommendedName>
</protein>
<dbReference type="Gene3D" id="2.120.10.30">
    <property type="entry name" value="TolB, C-terminal domain"/>
    <property type="match status" value="1"/>
</dbReference>
<evidence type="ECO:0008006" key="3">
    <source>
        <dbReference type="Google" id="ProtNLM"/>
    </source>
</evidence>
<sequence>MRLLASTVAVLAAGALTLAPQSPPAPPERYVVPGDRAFPTGVAHDPSSGHFYVGSAEDGTIQRGHVDEPRTEVWSPDGTDGRSFTSALALDGAGHLYVNGGPTSTLRVYDPDDATLLATLKGKPGGFVNDVAPVSGKVAYVTDSFKPVIYRVARSGDRWTMRPWLDVRAAGIDWVDGEHNLNGIISVGRHLLAVQSNTGQLWRIDPASREVVEVDLGDELLRNGDGLAWRDGRLYVAQGNLFDAPGAEARVAVVALDADLASGRVVDGLTPPEGLQHPSAIALTGGEEPRLLVVNSQFDRWSAGLPPRTLPFTIASLRLPEEGADD</sequence>
<dbReference type="EMBL" id="JAANNT010000016">
    <property type="protein sequence ID" value="NUV30314.1"/>
    <property type="molecule type" value="Genomic_DNA"/>
</dbReference>
<organism evidence="1 2">
    <name type="scientific">Streptomyces odorifer</name>
    <dbReference type="NCBI Taxonomy" id="53450"/>
    <lineage>
        <taxon>Bacteria</taxon>
        <taxon>Bacillati</taxon>
        <taxon>Actinomycetota</taxon>
        <taxon>Actinomycetes</taxon>
        <taxon>Kitasatosporales</taxon>
        <taxon>Streptomycetaceae</taxon>
        <taxon>Streptomyces</taxon>
        <taxon>Streptomyces albidoflavus group</taxon>
    </lineage>
</organism>